<dbReference type="Gene3D" id="1.25.10.10">
    <property type="entry name" value="Leucine-rich Repeat Variant"/>
    <property type="match status" value="1"/>
</dbReference>
<dbReference type="Pfam" id="PF22730">
    <property type="entry name" value="NCC-H"/>
    <property type="match status" value="1"/>
</dbReference>
<dbReference type="InterPro" id="IPR054570">
    <property type="entry name" value="NCC-H_dom"/>
</dbReference>
<keyword evidence="2" id="KW-0605">Phycobilisome</keyword>
<keyword evidence="6" id="KW-1185">Reference proteome</keyword>
<proteinExistence type="predicted"/>
<dbReference type="InterPro" id="IPR054611">
    <property type="entry name" value="NCAB"/>
</dbReference>
<dbReference type="EMBL" id="FO818640">
    <property type="protein sequence ID" value="CDM97048.1"/>
    <property type="molecule type" value="Genomic_DNA"/>
</dbReference>
<name>A0A9P1P0L7_9CYAN</name>
<organism evidence="5 6">
    <name type="scientific">Limnospira indica PCC 8005</name>
    <dbReference type="NCBI Taxonomy" id="376219"/>
    <lineage>
        <taxon>Bacteria</taxon>
        <taxon>Bacillati</taxon>
        <taxon>Cyanobacteriota</taxon>
        <taxon>Cyanophyceae</taxon>
        <taxon>Oscillatoriophycideae</taxon>
        <taxon>Oscillatoriales</taxon>
        <taxon>Sirenicapillariaceae</taxon>
        <taxon>Limnospira</taxon>
    </lineage>
</organism>
<evidence type="ECO:0000313" key="6">
    <source>
        <dbReference type="Proteomes" id="UP000032946"/>
    </source>
</evidence>
<evidence type="ECO:0000256" key="2">
    <source>
        <dbReference type="ARBA" id="ARBA00022738"/>
    </source>
</evidence>
<dbReference type="AlphaFoldDB" id="A0A9P1P0L7"/>
<dbReference type="Proteomes" id="UP000032946">
    <property type="component" value="Chromosome"/>
</dbReference>
<accession>A0A9P1P0L7</accession>
<dbReference type="GO" id="GO:0030089">
    <property type="term" value="C:phycobilisome"/>
    <property type="evidence" value="ECO:0007669"/>
    <property type="project" value="UniProtKB-KW"/>
</dbReference>
<evidence type="ECO:0008006" key="7">
    <source>
        <dbReference type="Google" id="ProtNLM"/>
    </source>
</evidence>
<protein>
    <recommendedName>
        <fullName evidence="7">HEAT repeat domain-containing protein</fullName>
    </recommendedName>
</protein>
<dbReference type="InterPro" id="IPR011989">
    <property type="entry name" value="ARM-like"/>
</dbReference>
<keyword evidence="1" id="KW-0042">Antenna complex</keyword>
<reference evidence="5 6" key="1">
    <citation type="submission" date="2014-02" db="EMBL/GenBank/DDBJ databases">
        <authorList>
            <person name="Genoscope - CEA"/>
        </authorList>
    </citation>
    <scope>NUCLEOTIDE SEQUENCE [LARGE SCALE GENOMIC DNA]</scope>
    <source>
        <strain evidence="5 6">PCC 8005</strain>
    </source>
</reference>
<feature type="domain" description="NACHT C-terminal Alpha/Beta" evidence="3">
    <location>
        <begin position="363"/>
        <end position="497"/>
    </location>
</feature>
<dbReference type="Pfam" id="PF22724">
    <property type="entry name" value="NCAB1"/>
    <property type="match status" value="1"/>
</dbReference>
<feature type="domain" description="NACHT C-terminal Cysteine and Histidine-containing" evidence="4">
    <location>
        <begin position="315"/>
        <end position="343"/>
    </location>
</feature>
<dbReference type="SUPFAM" id="SSF48371">
    <property type="entry name" value="ARM repeat"/>
    <property type="match status" value="1"/>
</dbReference>
<evidence type="ECO:0000313" key="5">
    <source>
        <dbReference type="EMBL" id="CDM97048.1"/>
    </source>
</evidence>
<evidence type="ECO:0000259" key="3">
    <source>
        <dbReference type="Pfam" id="PF22724"/>
    </source>
</evidence>
<evidence type="ECO:0000256" key="1">
    <source>
        <dbReference type="ARBA" id="ARBA00022549"/>
    </source>
</evidence>
<dbReference type="Pfam" id="PF13646">
    <property type="entry name" value="HEAT_2"/>
    <property type="match status" value="1"/>
</dbReference>
<sequence>MLWSTVKSVVRMFPTRAMEALEQLIKLALMLIEIRLRTGLLNAVTVLIKYRTSCKTSWADLVLRLGWLNRVGRDGRGDSSIFAFYHATFQEYFAALTVEDWDYFMPRNHVNFPVAGMRYRIFEQQWKQVILCWLGRKDIKAQKKEEFIRALVEFKGGVRDFYGDQAYLLAAAGINQFKACSLATEMVRQVVKWGFGYFNTEKQEWRTFLDPIKEAAREVIPQTIRPLAIAVLLEIIRTTENENSRRWAADSLGKIDPGNPKAIAGLLEIIRTTEDKFTRIQAADSLGKILTTPEQYAGVVSALKDCLSDETYRDNFKRFAKCYEVIWDCAENLPYPEFYQAWHNLAATPTPFIQQCNLALVPQILNQAIQTHPLNCQAICIDGSRFSDPSNPALQIYTTLKKAGCPPSPDGKPRTIAELQAYCEDDLSDHPIALILYEEPTDPPPQGFDIAVLNKLARFSHPPMAVIVPQRLPECRLPQFLESDPDLIAHLLQWLQNLAR</sequence>
<gene>
    <name evidence="5" type="ORF">ARTHRO_50015</name>
</gene>
<evidence type="ECO:0000259" key="4">
    <source>
        <dbReference type="Pfam" id="PF22730"/>
    </source>
</evidence>
<dbReference type="InterPro" id="IPR016024">
    <property type="entry name" value="ARM-type_fold"/>
</dbReference>